<dbReference type="Gene3D" id="1.25.40.20">
    <property type="entry name" value="Ankyrin repeat-containing domain"/>
    <property type="match status" value="1"/>
</dbReference>
<proteinExistence type="predicted"/>
<dbReference type="AlphaFoldDB" id="A0A8J2XAU5"/>
<protein>
    <submittedName>
        <fullName evidence="3">ZYBA0S04-10000g1_1</fullName>
    </submittedName>
</protein>
<keyword evidence="4" id="KW-1185">Reference proteome</keyword>
<feature type="region of interest" description="Disordered" evidence="1">
    <location>
        <begin position="1"/>
        <end position="24"/>
    </location>
</feature>
<dbReference type="PANTHER" id="PTHR16027:SF6">
    <property type="entry name" value="DILUTE DOMAIN-CONTAINING PROTEIN"/>
    <property type="match status" value="1"/>
</dbReference>
<dbReference type="PROSITE" id="PS51126">
    <property type="entry name" value="DILUTE"/>
    <property type="match status" value="1"/>
</dbReference>
<dbReference type="PANTHER" id="PTHR16027">
    <property type="entry name" value="DILUTE DOMAIN-CONTAINING PROTEIN YPR089W"/>
    <property type="match status" value="1"/>
</dbReference>
<organism evidence="3 4">
    <name type="scientific">Zygosaccharomyces bailii (strain CLIB 213 / ATCC 58445 / CBS 680 / BCRC 21525 / NBRC 1098 / NCYC 1416 / NRRL Y-2227)</name>
    <dbReference type="NCBI Taxonomy" id="1333698"/>
    <lineage>
        <taxon>Eukaryota</taxon>
        <taxon>Fungi</taxon>
        <taxon>Dikarya</taxon>
        <taxon>Ascomycota</taxon>
        <taxon>Saccharomycotina</taxon>
        <taxon>Saccharomycetes</taxon>
        <taxon>Saccharomycetales</taxon>
        <taxon>Saccharomycetaceae</taxon>
        <taxon>Zygosaccharomyces</taxon>
    </lineage>
</organism>
<sequence length="800" mass="91824">MSVLDNDIWGERPEATHESDKTAQAKATLTEILSQENRDDEDPWTSLIHLIADYEPGNEQLMTFEGLLGQIGDQVNNKSRTGLALIHYVIIYDHARYVELLHRYGLNLNLLDDVVGFSPLMWGFHLNRQDCCVELFSYIDELDFSLKNKDGLSAWDIVLPESPFNEFLDQNNIFQYKNTRDSPAAIGDLASEHSMDMQMAGMSLEGSNGVSGGYGTSDGFDFDRLAKDQYFEFSDFDVPQILDLLASLPQKYPHVTTYPAALLFQCIRYADHKLESPSLVESLVHLSLTRILSNFSSDLVPNEEEATGDIVIQSYWFSAISFLYYYLCRDEGFFKRHPQILQDLINGMHSLMIELTSSIHSRMVPLMEPALLSYTTIEDVKQTMYKKDWNIFKKKKPVRHQNAGDKGKGVPFYDGEMLKHLYPPPLEEQMKLSPMKLVQIFGALAYVLELHQIHPLLRQQFLSTIINWFSATFFNKLMRDKKKKYLSRARAIQIRLNLSSLDNWIKNNDRTVPKPVLIDDFMWQRFPYTLASDLGDIDLSHPPIKNVATYKPLDTDVENTDVYDSTNSLFYYQSLHHIAQVHMAPVNQLLQWLQVATSLVNEESLDETMELLSRLTPIQLLKSMERYSYEVNEHKFKTPLRKKLSTIVKTQNSKEEPYLPERQLPVLALPTIAELTDTYTYSVDSESYLPVLSVDIQDAMYDIHEENVRLRRDEAIAREQRWEEEEDENEDEHSSVNDNGSEEAAAKNNSTNSLALKDNGGVIKDGNDVGDAYFKEMTAPSAIAHRPTWADNPEIEANPW</sequence>
<dbReference type="InterPro" id="IPR052072">
    <property type="entry name" value="Vascular_dev_regulator"/>
</dbReference>
<dbReference type="GO" id="GO:0051020">
    <property type="term" value="F:GTPase binding"/>
    <property type="evidence" value="ECO:0007669"/>
    <property type="project" value="TreeGrafter"/>
</dbReference>
<evidence type="ECO:0000313" key="4">
    <source>
        <dbReference type="Proteomes" id="UP000019375"/>
    </source>
</evidence>
<evidence type="ECO:0000313" key="3">
    <source>
        <dbReference type="EMBL" id="CDF89677.1"/>
    </source>
</evidence>
<dbReference type="InterPro" id="IPR002710">
    <property type="entry name" value="Dilute_dom"/>
</dbReference>
<dbReference type="OrthoDB" id="426293at2759"/>
<dbReference type="EMBL" id="HG316457">
    <property type="protein sequence ID" value="CDF89677.1"/>
    <property type="molecule type" value="Genomic_DNA"/>
</dbReference>
<accession>A0A8J2XAU5</accession>
<dbReference type="Proteomes" id="UP000019375">
    <property type="component" value="Unassembled WGS sequence"/>
</dbReference>
<dbReference type="Pfam" id="PF01843">
    <property type="entry name" value="DIL"/>
    <property type="match status" value="2"/>
</dbReference>
<reference evidence="4" key="1">
    <citation type="journal article" date="2013" name="Genome Announc.">
        <title>Genome sequence of the food spoilage yeast Zygosaccharomyces bailii CLIB 213(T).</title>
        <authorList>
            <person name="Galeote V."/>
            <person name="Bigey F."/>
            <person name="Devillers H."/>
            <person name="Neuveglise C."/>
            <person name="Dequin S."/>
        </authorList>
    </citation>
    <scope>NUCLEOTIDE SEQUENCE [LARGE SCALE GENOMIC DNA]</scope>
    <source>
        <strain evidence="4">CLIB 213 / ATCC 58445 / CBS 680 / CCRC 21525 / NBRC 1098 / NCYC 1416 / NRRL Y-2227</strain>
    </source>
</reference>
<feature type="region of interest" description="Disordered" evidence="1">
    <location>
        <begin position="720"/>
        <end position="800"/>
    </location>
</feature>
<feature type="domain" description="Dilute" evidence="2">
    <location>
        <begin position="289"/>
        <end position="650"/>
    </location>
</feature>
<evidence type="ECO:0000259" key="2">
    <source>
        <dbReference type="PROSITE" id="PS51126"/>
    </source>
</evidence>
<feature type="compositionally biased region" description="Basic and acidic residues" evidence="1">
    <location>
        <begin position="9"/>
        <end position="23"/>
    </location>
</feature>
<dbReference type="CDD" id="cd15473">
    <property type="entry name" value="Myo5p-like_CBD_DIL_ANK"/>
    <property type="match status" value="1"/>
</dbReference>
<name>A0A8J2XAU5_ZYGB2</name>
<dbReference type="SMART" id="SM01132">
    <property type="entry name" value="DIL"/>
    <property type="match status" value="1"/>
</dbReference>
<evidence type="ECO:0000256" key="1">
    <source>
        <dbReference type="SAM" id="MobiDB-lite"/>
    </source>
</evidence>
<dbReference type="InterPro" id="IPR036770">
    <property type="entry name" value="Ankyrin_rpt-contain_sf"/>
</dbReference>
<feature type="compositionally biased region" description="Acidic residues" evidence="1">
    <location>
        <begin position="722"/>
        <end position="731"/>
    </location>
</feature>
<dbReference type="SUPFAM" id="SSF48403">
    <property type="entry name" value="Ankyrin repeat"/>
    <property type="match status" value="1"/>
</dbReference>
<gene>
    <name evidence="3" type="ORF">BN860_10000g</name>
</gene>
<dbReference type="InterPro" id="IPR037986">
    <property type="entry name" value="Myo5p-like_CBD_DIL"/>
</dbReference>